<gene>
    <name evidence="4" type="ORF">B0J11DRAFT_324253</name>
</gene>
<evidence type="ECO:0000256" key="1">
    <source>
        <dbReference type="ARBA" id="ARBA00022737"/>
    </source>
</evidence>
<dbReference type="SMART" id="SM00248">
    <property type="entry name" value="ANK"/>
    <property type="match status" value="11"/>
</dbReference>
<evidence type="ECO:0000313" key="4">
    <source>
        <dbReference type="EMBL" id="KAH7123881.1"/>
    </source>
</evidence>
<keyword evidence="5" id="KW-1185">Reference proteome</keyword>
<dbReference type="EMBL" id="JAGMWT010000008">
    <property type="protein sequence ID" value="KAH7123881.1"/>
    <property type="molecule type" value="Genomic_DNA"/>
</dbReference>
<name>A0A9P9DSP8_9PLEO</name>
<evidence type="ECO:0000259" key="3">
    <source>
        <dbReference type="Pfam" id="PF24883"/>
    </source>
</evidence>
<dbReference type="Gene3D" id="3.40.50.300">
    <property type="entry name" value="P-loop containing nucleotide triphosphate hydrolases"/>
    <property type="match status" value="1"/>
</dbReference>
<dbReference type="InterPro" id="IPR027417">
    <property type="entry name" value="P-loop_NTPase"/>
</dbReference>
<feature type="repeat" description="ANK" evidence="2">
    <location>
        <begin position="1263"/>
        <end position="1295"/>
    </location>
</feature>
<dbReference type="PANTHER" id="PTHR10039:SF15">
    <property type="entry name" value="NACHT DOMAIN-CONTAINING PROTEIN"/>
    <property type="match status" value="1"/>
</dbReference>
<feature type="domain" description="Nephrocystin 3-like N-terminal" evidence="3">
    <location>
        <begin position="209"/>
        <end position="372"/>
    </location>
</feature>
<dbReference type="Gene3D" id="1.25.40.20">
    <property type="entry name" value="Ankyrin repeat-containing domain"/>
    <property type="match status" value="3"/>
</dbReference>
<accession>A0A9P9DSP8</accession>
<dbReference type="Pfam" id="PF12796">
    <property type="entry name" value="Ank_2"/>
    <property type="match status" value="2"/>
</dbReference>
<keyword evidence="1" id="KW-0677">Repeat</keyword>
<dbReference type="Pfam" id="PF24883">
    <property type="entry name" value="NPHP3_N"/>
    <property type="match status" value="1"/>
</dbReference>
<feature type="repeat" description="ANK" evidence="2">
    <location>
        <begin position="1375"/>
        <end position="1407"/>
    </location>
</feature>
<dbReference type="PANTHER" id="PTHR10039">
    <property type="entry name" value="AMELOGENIN"/>
    <property type="match status" value="1"/>
</dbReference>
<protein>
    <recommendedName>
        <fullName evidence="3">Nephrocystin 3-like N-terminal domain-containing protein</fullName>
    </recommendedName>
</protein>
<dbReference type="SUPFAM" id="SSF52540">
    <property type="entry name" value="P-loop containing nucleoside triphosphate hydrolases"/>
    <property type="match status" value="1"/>
</dbReference>
<evidence type="ECO:0000256" key="2">
    <source>
        <dbReference type="PROSITE-ProRule" id="PRU00023"/>
    </source>
</evidence>
<feature type="repeat" description="ANK" evidence="2">
    <location>
        <begin position="1408"/>
        <end position="1440"/>
    </location>
</feature>
<dbReference type="InterPro" id="IPR002110">
    <property type="entry name" value="Ankyrin_rpt"/>
</dbReference>
<dbReference type="PROSITE" id="PS50088">
    <property type="entry name" value="ANK_REPEAT"/>
    <property type="match status" value="3"/>
</dbReference>
<dbReference type="OrthoDB" id="3944243at2759"/>
<dbReference type="SUPFAM" id="SSF48403">
    <property type="entry name" value="Ankyrin repeat"/>
    <property type="match status" value="2"/>
</dbReference>
<proteinExistence type="predicted"/>
<dbReference type="Proteomes" id="UP000700596">
    <property type="component" value="Unassembled WGS sequence"/>
</dbReference>
<comment type="caution">
    <text evidence="4">The sequence shown here is derived from an EMBL/GenBank/DDBJ whole genome shotgun (WGS) entry which is preliminary data.</text>
</comment>
<keyword evidence="2" id="KW-0040">ANK repeat</keyword>
<sequence>MAEALSVAGSIAGLISIGDVVFRRLYQFAKSAAGAEKEVVALKNEVASLTGVLHNLHVIAQELEDDSTIHNAIRIDHVKSCLATLYKIKSLLAKVDFPKDKTISRAIQKVKWPIKASETKTLSLEVHKHREVLSLALSADSMAVLLQSLSSQKDIVKHLDRIDKMLQKGERNELCISLDSERKSILRAFFTVEPRHYLETVLDLRHPTTGFWLEQHDTFQTWLHVAGSKLWLTGIPGAGKTVFSGLIIQECFAVMGPDTAVAYFYCDYKNKLSQDIVNIFSAISGQIAMKHEPSFLLLKQFYESLHLRDHMERKPKAAELIKLIHEMATGLDDVRIIIDGLDECGDQTRQAAGCIQELVSSQANISLVLLSRDDPDIRDTLKDLSWSHIEITAHTEDIEHYVRSEIKQRMKDNRLRVRSNQLKDLIVEQLITRAQGMFRWVSCQLDFLCELPTDSERRRALGKLPESLSETYERILLRIKKPAVPLVVKTLQWLVHGSSKLSTEALLDALSIDDESDTLDIEARPTEDDLMAHCSSLVRRTGTHLELAHFTVYEYIQTLDTSNSFLYQFRMTSDTRMTLATRCLRYLCSPTFDQLPPSTIDEFFSFRECYPFHAYAANAWSNHMHIDWAHPEFIQSCHQLFDPSKTLNFILYFCHRMMNESISQESDQINFYYSNTSIMIRDNAFRPLHAAAILGLEHLCRWLVEQNCDLEARSNYRSPLELCGASLLGDLSEHGLDSDDIERQRACATTFFYLLELGGTRTDPTIVGKVKKLLTELDLSNLIRTTLQTDPSTFEEVEISLIEPGLSHLIGTPLQKDLEATSQHQTGLTDEEFCKIFMQCIKLDQVRHVEKLLLDPRSFQCTYNGQTIIDVAACYGALQTLQLLFTQHAYAVQGLLSSSTPLIHSIENEHEDTAIFLIDSMILPNQMLHDPAVIYLSVAIGFSKCLDKLLALGVDIKATTDNGYSAWLFVTRSTNLPTYNILQTSGLDLLDHGKTKNTVLQAILEAERDNIVLEIISVERLFYSDYFNELMVDHLITPTSVQSNGYKNLTIWSLFCTKYVPRVIRSLEPSASTTLKAIGKALVDTKAFAIHDSQGSVKNSFDLLIENVIEATRMTRATNSVRWKHAENISALFVIIMTSEFGLSSAGDDQMTGLMIWAIMNCARGLFRLMTQRDIDLHKGCNLYGGLSALAASAICPIDSDMFSKLMKYMDPTRIDEYDGRGMALLHTVCDIRSGTTRQRSLRTQYIQLLLNAGASVNLKTVSGQTPLQMATSSDFVEGIELLVDHGADIYHRDANGYNVILVAIERQSIRTLKYFHERMPDNVIWQARCIKHRGNGTYRNVSLCHLASIQGFTDILSFLKSSGRIQNINEALTDGSTPIHLAILSFKQDAIDWVIKNGADIDAVGTSGQTALHIAMRLGSLSAVCSLVAAGANFLQDSHGLSPEDLLPPILRIELEEMLSGLKLPPLIRANVFSRVTEQPLFAAIRSGDIELCHSIFCHDPHAISEISSKCGSCTPLITAMCSKQHECFVFLLENKATTVSGVCSDHSTSRIISGYGCVHIATSSSIFNSKLDALLDMSYDHAYHWSQFDSTPVHVASAYNSAALPILHKHMLNNLVRIP</sequence>
<dbReference type="InterPro" id="IPR056884">
    <property type="entry name" value="NPHP3-like_N"/>
</dbReference>
<dbReference type="PROSITE" id="PS50297">
    <property type="entry name" value="ANK_REP_REGION"/>
    <property type="match status" value="3"/>
</dbReference>
<organism evidence="4 5">
    <name type="scientific">Dendryphion nanum</name>
    <dbReference type="NCBI Taxonomy" id="256645"/>
    <lineage>
        <taxon>Eukaryota</taxon>
        <taxon>Fungi</taxon>
        <taxon>Dikarya</taxon>
        <taxon>Ascomycota</taxon>
        <taxon>Pezizomycotina</taxon>
        <taxon>Dothideomycetes</taxon>
        <taxon>Pleosporomycetidae</taxon>
        <taxon>Pleosporales</taxon>
        <taxon>Torulaceae</taxon>
        <taxon>Dendryphion</taxon>
    </lineage>
</organism>
<evidence type="ECO:0000313" key="5">
    <source>
        <dbReference type="Proteomes" id="UP000700596"/>
    </source>
</evidence>
<dbReference type="InterPro" id="IPR036770">
    <property type="entry name" value="Ankyrin_rpt-contain_sf"/>
</dbReference>
<reference evidence="4" key="1">
    <citation type="journal article" date="2021" name="Nat. Commun.">
        <title>Genetic determinants of endophytism in the Arabidopsis root mycobiome.</title>
        <authorList>
            <person name="Mesny F."/>
            <person name="Miyauchi S."/>
            <person name="Thiergart T."/>
            <person name="Pickel B."/>
            <person name="Atanasova L."/>
            <person name="Karlsson M."/>
            <person name="Huettel B."/>
            <person name="Barry K.W."/>
            <person name="Haridas S."/>
            <person name="Chen C."/>
            <person name="Bauer D."/>
            <person name="Andreopoulos W."/>
            <person name="Pangilinan J."/>
            <person name="LaButti K."/>
            <person name="Riley R."/>
            <person name="Lipzen A."/>
            <person name="Clum A."/>
            <person name="Drula E."/>
            <person name="Henrissat B."/>
            <person name="Kohler A."/>
            <person name="Grigoriev I.V."/>
            <person name="Martin F.M."/>
            <person name="Hacquard S."/>
        </authorList>
    </citation>
    <scope>NUCLEOTIDE SEQUENCE</scope>
    <source>
        <strain evidence="4">MPI-CAGE-CH-0243</strain>
    </source>
</reference>